<protein>
    <recommendedName>
        <fullName evidence="1">EF-hand domain-containing protein</fullName>
    </recommendedName>
</protein>
<proteinExistence type="predicted"/>
<name>A0A8J2P6Y1_9HEXA</name>
<dbReference type="AlphaFoldDB" id="A0A8J2P6Y1"/>
<dbReference type="GO" id="GO:0005509">
    <property type="term" value="F:calcium ion binding"/>
    <property type="evidence" value="ECO:0007669"/>
    <property type="project" value="InterPro"/>
</dbReference>
<feature type="non-terminal residue" evidence="2">
    <location>
        <position position="55"/>
    </location>
</feature>
<feature type="non-terminal residue" evidence="2">
    <location>
        <position position="1"/>
    </location>
</feature>
<dbReference type="PROSITE" id="PS50222">
    <property type="entry name" value="EF_HAND_2"/>
    <property type="match status" value="1"/>
</dbReference>
<dbReference type="EMBL" id="CAJVCH010384016">
    <property type="protein sequence ID" value="CAG7816986.1"/>
    <property type="molecule type" value="Genomic_DNA"/>
</dbReference>
<reference evidence="2" key="1">
    <citation type="submission" date="2021-06" db="EMBL/GenBank/DDBJ databases">
        <authorList>
            <person name="Hodson N. C."/>
            <person name="Mongue J. A."/>
            <person name="Jaron S. K."/>
        </authorList>
    </citation>
    <scope>NUCLEOTIDE SEQUENCE</scope>
</reference>
<feature type="domain" description="EF-hand" evidence="1">
    <location>
        <begin position="4"/>
        <end position="39"/>
    </location>
</feature>
<evidence type="ECO:0000313" key="2">
    <source>
        <dbReference type="EMBL" id="CAG7816986.1"/>
    </source>
</evidence>
<comment type="caution">
    <text evidence="2">The sequence shown here is derived from an EMBL/GenBank/DDBJ whole genome shotgun (WGS) entry which is preliminary data.</text>
</comment>
<organism evidence="2 3">
    <name type="scientific">Allacma fusca</name>
    <dbReference type="NCBI Taxonomy" id="39272"/>
    <lineage>
        <taxon>Eukaryota</taxon>
        <taxon>Metazoa</taxon>
        <taxon>Ecdysozoa</taxon>
        <taxon>Arthropoda</taxon>
        <taxon>Hexapoda</taxon>
        <taxon>Collembola</taxon>
        <taxon>Symphypleona</taxon>
        <taxon>Sminthuridae</taxon>
        <taxon>Allacma</taxon>
    </lineage>
</organism>
<accession>A0A8J2P6Y1</accession>
<dbReference type="Proteomes" id="UP000708208">
    <property type="component" value="Unassembled WGS sequence"/>
</dbReference>
<evidence type="ECO:0000313" key="3">
    <source>
        <dbReference type="Proteomes" id="UP000708208"/>
    </source>
</evidence>
<keyword evidence="3" id="KW-1185">Reference proteome</keyword>
<sequence length="55" mass="6194">ADSEKEQMMRKVFTMFDQGKTGFVESAKISTILNTLGHTFDDEELAALLEQNDPD</sequence>
<dbReference type="OrthoDB" id="26525at2759"/>
<gene>
    <name evidence="2" type="ORF">AFUS01_LOCUS27576</name>
</gene>
<dbReference type="InterPro" id="IPR002048">
    <property type="entry name" value="EF_hand_dom"/>
</dbReference>
<evidence type="ECO:0000259" key="1">
    <source>
        <dbReference type="PROSITE" id="PS50222"/>
    </source>
</evidence>